<dbReference type="AlphaFoldDB" id="I4B5G8"/>
<gene>
    <name evidence="1" type="ordered locus">Turpa_1878</name>
</gene>
<evidence type="ECO:0000313" key="2">
    <source>
        <dbReference type="Proteomes" id="UP000006048"/>
    </source>
</evidence>
<dbReference type="KEGG" id="tpx:Turpa_1878"/>
<evidence type="ECO:0000313" key="1">
    <source>
        <dbReference type="EMBL" id="AFM12525.1"/>
    </source>
</evidence>
<keyword evidence="2" id="KW-1185">Reference proteome</keyword>
<sequence length="186" mass="20860">MLTRRFVHVCAIIVLTGPLWSQSADQTTVCPKEKLTKIIKGSEVGSIDYTDSYDNAMALKELKISPVGSEQRFAVMQSTKSFGEKFPEKTKELINRFINSGEPHFAIIYDCPTAQIVDVKMYADYWGAETMPVSEGQELRVAGLYAIGKKYRGQKLPKAAIKAIANEYRKTLQNIFQTKNIRAKAS</sequence>
<dbReference type="EMBL" id="CP002959">
    <property type="protein sequence ID" value="AFM12525.1"/>
    <property type="molecule type" value="Genomic_DNA"/>
</dbReference>
<dbReference type="RefSeq" id="WP_014803034.1">
    <property type="nucleotide sequence ID" value="NC_018020.1"/>
</dbReference>
<accession>I4B5G8</accession>
<name>I4B5G8_TURPD</name>
<reference evidence="1 2" key="1">
    <citation type="submission" date="2012-06" db="EMBL/GenBank/DDBJ databases">
        <title>The complete chromosome of genome of Turneriella parva DSM 21527.</title>
        <authorList>
            <consortium name="US DOE Joint Genome Institute (JGI-PGF)"/>
            <person name="Lucas S."/>
            <person name="Han J."/>
            <person name="Lapidus A."/>
            <person name="Bruce D."/>
            <person name="Goodwin L."/>
            <person name="Pitluck S."/>
            <person name="Peters L."/>
            <person name="Kyrpides N."/>
            <person name="Mavromatis K."/>
            <person name="Ivanova N."/>
            <person name="Mikhailova N."/>
            <person name="Chertkov O."/>
            <person name="Detter J.C."/>
            <person name="Tapia R."/>
            <person name="Han C."/>
            <person name="Land M."/>
            <person name="Hauser L."/>
            <person name="Markowitz V."/>
            <person name="Cheng J.-F."/>
            <person name="Hugenholtz P."/>
            <person name="Woyke T."/>
            <person name="Wu D."/>
            <person name="Gronow S."/>
            <person name="Wellnitz S."/>
            <person name="Brambilla E."/>
            <person name="Klenk H.-P."/>
            <person name="Eisen J.A."/>
        </authorList>
    </citation>
    <scope>NUCLEOTIDE SEQUENCE [LARGE SCALE GENOMIC DNA]</scope>
    <source>
        <strain evidence="2">ATCC BAA-1111 / DSM 21527 / NCTC 11395 / H</strain>
    </source>
</reference>
<protein>
    <submittedName>
        <fullName evidence="1">Uncharacterized protein</fullName>
    </submittedName>
</protein>
<dbReference type="Proteomes" id="UP000006048">
    <property type="component" value="Chromosome"/>
</dbReference>
<organism evidence="1 2">
    <name type="scientific">Turneriella parva (strain ATCC BAA-1111 / DSM 21527 / NCTC 11395 / H)</name>
    <name type="common">Leptospira parva</name>
    <dbReference type="NCBI Taxonomy" id="869212"/>
    <lineage>
        <taxon>Bacteria</taxon>
        <taxon>Pseudomonadati</taxon>
        <taxon>Spirochaetota</taxon>
        <taxon>Spirochaetia</taxon>
        <taxon>Leptospirales</taxon>
        <taxon>Leptospiraceae</taxon>
        <taxon>Turneriella</taxon>
    </lineage>
</organism>
<dbReference type="STRING" id="869212.Turpa_1878"/>
<dbReference type="HOGENOM" id="CLU_1453822_0_0_12"/>
<proteinExistence type="predicted"/>